<evidence type="ECO:0000313" key="2">
    <source>
        <dbReference type="EMBL" id="GGW85200.1"/>
    </source>
</evidence>
<dbReference type="RefSeq" id="WP_189384769.1">
    <property type="nucleotide sequence ID" value="NZ_BAABFY010000003.1"/>
</dbReference>
<dbReference type="InterPro" id="IPR002725">
    <property type="entry name" value="YgjP-like_metallopeptidase"/>
</dbReference>
<reference evidence="2" key="2">
    <citation type="submission" date="2020-09" db="EMBL/GenBank/DDBJ databases">
        <authorList>
            <person name="Sun Q."/>
            <person name="Kim S."/>
        </authorList>
    </citation>
    <scope>NUCLEOTIDE SEQUENCE</scope>
    <source>
        <strain evidence="2">KCTC 23732</strain>
    </source>
</reference>
<dbReference type="PANTHER" id="PTHR30399:SF1">
    <property type="entry name" value="UTP PYROPHOSPHATASE"/>
    <property type="match status" value="1"/>
</dbReference>
<name>A0A918JK29_9BURK</name>
<comment type="caution">
    <text evidence="2">The sequence shown here is derived from an EMBL/GenBank/DDBJ whole genome shotgun (WGS) entry which is preliminary data.</text>
</comment>
<dbReference type="AlphaFoldDB" id="A0A918JK29"/>
<protein>
    <recommendedName>
        <fullName evidence="1">YgjP-like metallopeptidase domain-containing protein</fullName>
    </recommendedName>
</protein>
<dbReference type="EMBL" id="BMYS01000008">
    <property type="protein sequence ID" value="GGW85200.1"/>
    <property type="molecule type" value="Genomic_DNA"/>
</dbReference>
<dbReference type="Pfam" id="PF01863">
    <property type="entry name" value="YgjP-like"/>
    <property type="match status" value="1"/>
</dbReference>
<dbReference type="InterPro" id="IPR053136">
    <property type="entry name" value="UTP_pyrophosphatase-like"/>
</dbReference>
<gene>
    <name evidence="2" type="ORF">GCM10011450_13890</name>
</gene>
<dbReference type="CDD" id="cd07344">
    <property type="entry name" value="M48_yhfN_like"/>
    <property type="match status" value="1"/>
</dbReference>
<dbReference type="PANTHER" id="PTHR30399">
    <property type="entry name" value="UNCHARACTERIZED PROTEIN YGJP"/>
    <property type="match status" value="1"/>
</dbReference>
<reference evidence="2" key="1">
    <citation type="journal article" date="2014" name="Int. J. Syst. Evol. Microbiol.">
        <title>Complete genome sequence of Corynebacterium casei LMG S-19264T (=DSM 44701T), isolated from a smear-ripened cheese.</title>
        <authorList>
            <consortium name="US DOE Joint Genome Institute (JGI-PGF)"/>
            <person name="Walter F."/>
            <person name="Albersmeier A."/>
            <person name="Kalinowski J."/>
            <person name="Ruckert C."/>
        </authorList>
    </citation>
    <scope>NUCLEOTIDE SEQUENCE</scope>
    <source>
        <strain evidence="2">KCTC 23732</strain>
    </source>
</reference>
<sequence>MDKIPYTLQRSNRKSIGFTINAEGLKITAPNWVSQTIIDQAIQAKKPWIQSKLLQWQQQSPVPTCWQNGMQLPYLGRQIIVQLNPQLASCRYEGNYNLAQDNDRLYVNLPSTANALAIKTACTQWFQGRALAWFEIRLRHFQQSSGAKPLCLRLSSATTRWGSCSANGHIRLNWRLIHLCPELIDYVIAHELAHLKEMNHSPRFWAEVKRILPNYEAAKNRLKQKSLRTLPIL</sequence>
<keyword evidence="3" id="KW-1185">Reference proteome</keyword>
<accession>A0A918JK29</accession>
<proteinExistence type="predicted"/>
<organism evidence="2 3">
    <name type="scientific">Advenella faeciporci</name>
    <dbReference type="NCBI Taxonomy" id="797535"/>
    <lineage>
        <taxon>Bacteria</taxon>
        <taxon>Pseudomonadati</taxon>
        <taxon>Pseudomonadota</taxon>
        <taxon>Betaproteobacteria</taxon>
        <taxon>Burkholderiales</taxon>
        <taxon>Alcaligenaceae</taxon>
    </lineage>
</organism>
<dbReference type="Proteomes" id="UP000608345">
    <property type="component" value="Unassembled WGS sequence"/>
</dbReference>
<evidence type="ECO:0000313" key="3">
    <source>
        <dbReference type="Proteomes" id="UP000608345"/>
    </source>
</evidence>
<evidence type="ECO:0000259" key="1">
    <source>
        <dbReference type="Pfam" id="PF01863"/>
    </source>
</evidence>
<feature type="domain" description="YgjP-like metallopeptidase" evidence="1">
    <location>
        <begin position="14"/>
        <end position="224"/>
    </location>
</feature>
<dbReference type="Gene3D" id="3.30.2010.10">
    <property type="entry name" value="Metalloproteases ('zincins'), catalytic domain"/>
    <property type="match status" value="1"/>
</dbReference>